<name>A0A2A7HXP2_BACCE</name>
<gene>
    <name evidence="1" type="ORF">COM96_13460</name>
</gene>
<sequence>MPVTTIKRSYPHGNFFFTYPIWYSLKYINDFSHISIVSPFISTIISIYRRFDTVYRFNDILRRSKRTAYPIPQATYCRTLRLKR</sequence>
<proteinExistence type="predicted"/>
<accession>A0A2A7HXP2</accession>
<organism evidence="1 2">
    <name type="scientific">Bacillus cereus</name>
    <dbReference type="NCBI Taxonomy" id="1396"/>
    <lineage>
        <taxon>Bacteria</taxon>
        <taxon>Bacillati</taxon>
        <taxon>Bacillota</taxon>
        <taxon>Bacilli</taxon>
        <taxon>Bacillales</taxon>
        <taxon>Bacillaceae</taxon>
        <taxon>Bacillus</taxon>
        <taxon>Bacillus cereus group</taxon>
    </lineage>
</organism>
<comment type="caution">
    <text evidence="1">The sequence shown here is derived from an EMBL/GenBank/DDBJ whole genome shotgun (WGS) entry which is preliminary data.</text>
</comment>
<evidence type="ECO:0000313" key="1">
    <source>
        <dbReference type="EMBL" id="PEC21680.1"/>
    </source>
</evidence>
<evidence type="ECO:0000313" key="2">
    <source>
        <dbReference type="Proteomes" id="UP000220006"/>
    </source>
</evidence>
<reference evidence="1 2" key="1">
    <citation type="submission" date="2017-09" db="EMBL/GenBank/DDBJ databases">
        <title>Large-scale bioinformatics analysis of Bacillus genomes uncovers conserved roles of natural products in bacterial physiology.</title>
        <authorList>
            <consortium name="Agbiome Team Llc"/>
            <person name="Bleich R.M."/>
            <person name="Grubbs K.J."/>
            <person name="Santa Maria K.C."/>
            <person name="Allen S.E."/>
            <person name="Farag S."/>
            <person name="Shank E.A."/>
            <person name="Bowers A."/>
        </authorList>
    </citation>
    <scope>NUCLEOTIDE SEQUENCE [LARGE SCALE GENOMIC DNA]</scope>
    <source>
        <strain evidence="1 2">AFS096845</strain>
    </source>
</reference>
<dbReference type="EMBL" id="NVLK01000026">
    <property type="protein sequence ID" value="PEC21680.1"/>
    <property type="molecule type" value="Genomic_DNA"/>
</dbReference>
<dbReference type="Proteomes" id="UP000220006">
    <property type="component" value="Unassembled WGS sequence"/>
</dbReference>
<protein>
    <submittedName>
        <fullName evidence="1">Uncharacterized protein</fullName>
    </submittedName>
</protein>
<dbReference type="AlphaFoldDB" id="A0A2A7HXP2"/>